<sequence length="201" mass="21118">MALVSPNPDPSDTKPTVGDDSPEEIGGYNGPHLCLVKFAADAAAGAFMGSIFGLGSGLVQRKAFKELLVEGGSSAKTFAILSGVHSLVDCYLKKLRGKDDAINAGVAGCITGLALNVPGSPQSILQGCVTFGAFSFILEAFNKHQQAIAVPLSMSPKQSQNIPPQSPFPVLPPFILPPPFFQGISTLHQSKLHTSNRNYKL</sequence>
<accession>A0A0C9S1L2</accession>
<keyword evidence="4" id="KW-0472">Membrane</keyword>
<dbReference type="GO" id="GO:0045039">
    <property type="term" value="P:protein insertion into mitochondrial inner membrane"/>
    <property type="evidence" value="ECO:0007669"/>
    <property type="project" value="InterPro"/>
</dbReference>
<keyword evidence="3" id="KW-1133">Transmembrane helix</keyword>
<evidence type="ECO:0000313" key="6">
    <source>
        <dbReference type="EMBL" id="JAG85692.1"/>
    </source>
</evidence>
<comment type="subcellular location">
    <subcellularLocation>
        <location evidence="1">Membrane</location>
        <topology evidence="1">Multi-pass membrane protein</topology>
    </subcellularLocation>
</comment>
<keyword evidence="2" id="KW-0812">Transmembrane</keyword>
<dbReference type="Pfam" id="PF02466">
    <property type="entry name" value="Tim17"/>
    <property type="match status" value="1"/>
</dbReference>
<protein>
    <submittedName>
        <fullName evidence="6">TSA: Wollemia nobilis Ref_Wollemi_Transcript_25204_940 transcribed RNA sequence</fullName>
    </submittedName>
</protein>
<name>A0A0C9S1L2_9CONI</name>
<dbReference type="GO" id="GO:0009941">
    <property type="term" value="C:chloroplast envelope"/>
    <property type="evidence" value="ECO:0007669"/>
    <property type="project" value="TreeGrafter"/>
</dbReference>
<evidence type="ECO:0000256" key="4">
    <source>
        <dbReference type="ARBA" id="ARBA00023136"/>
    </source>
</evidence>
<dbReference type="InterPro" id="IPR039175">
    <property type="entry name" value="TIM22"/>
</dbReference>
<dbReference type="PANTHER" id="PTHR14110">
    <property type="entry name" value="MITOCHONDRIAL IMPORT INNER MEMBRANE TRANSLOCASE SUBUNIT TIM22"/>
    <property type="match status" value="1"/>
</dbReference>
<dbReference type="AlphaFoldDB" id="A0A0C9S1L2"/>
<dbReference type="GO" id="GO:0008320">
    <property type="term" value="F:protein transmembrane transporter activity"/>
    <property type="evidence" value="ECO:0007669"/>
    <property type="project" value="TreeGrafter"/>
</dbReference>
<reference evidence="6" key="1">
    <citation type="submission" date="2015-02" db="EMBL/GenBank/DDBJ databases">
        <title>A transcriptome of Wollemia nobilis - a relic of Gondwana.</title>
        <authorList>
            <person name="Chia J.Y."/>
            <person name="Leong Y.S."/>
            <person name="Abdul Karim S."/>
            <person name="Wan Azmi N."/>
            <person name="Hercus R."/>
            <person name="Croft L."/>
        </authorList>
    </citation>
    <scope>NUCLEOTIDE SEQUENCE</scope>
    <source>
        <strain evidence="6">MaeBrown</strain>
        <tissue evidence="6">Leaf</tissue>
    </source>
</reference>
<proteinExistence type="predicted"/>
<dbReference type="GO" id="GO:0045036">
    <property type="term" value="P:protein targeting to chloroplast"/>
    <property type="evidence" value="ECO:0007669"/>
    <property type="project" value="TreeGrafter"/>
</dbReference>
<evidence type="ECO:0000256" key="1">
    <source>
        <dbReference type="ARBA" id="ARBA00004141"/>
    </source>
</evidence>
<dbReference type="PANTHER" id="PTHR14110:SF1">
    <property type="entry name" value="CHLOROPLASTIC IMPORT INNER MEMBRANE TRANSLOCASE SUBUNIT TIM22-2-RELATED"/>
    <property type="match status" value="1"/>
</dbReference>
<evidence type="ECO:0000256" key="2">
    <source>
        <dbReference type="ARBA" id="ARBA00022692"/>
    </source>
</evidence>
<feature type="region of interest" description="Disordered" evidence="5">
    <location>
        <begin position="1"/>
        <end position="23"/>
    </location>
</feature>
<evidence type="ECO:0000256" key="3">
    <source>
        <dbReference type="ARBA" id="ARBA00022989"/>
    </source>
</evidence>
<organism evidence="6">
    <name type="scientific">Wollemia nobilis</name>
    <dbReference type="NCBI Taxonomy" id="56998"/>
    <lineage>
        <taxon>Eukaryota</taxon>
        <taxon>Viridiplantae</taxon>
        <taxon>Streptophyta</taxon>
        <taxon>Embryophyta</taxon>
        <taxon>Tracheophyta</taxon>
        <taxon>Spermatophyta</taxon>
        <taxon>Pinopsida</taxon>
        <taxon>Pinidae</taxon>
        <taxon>Conifers II</taxon>
        <taxon>Araucariales</taxon>
        <taxon>Araucariaceae</taxon>
        <taxon>Wollemia</taxon>
    </lineage>
</organism>
<evidence type="ECO:0000256" key="5">
    <source>
        <dbReference type="SAM" id="MobiDB-lite"/>
    </source>
</evidence>
<dbReference type="EMBL" id="GCHU01025016">
    <property type="protein sequence ID" value="JAG85692.1"/>
    <property type="molecule type" value="Transcribed_RNA"/>
</dbReference>
<dbReference type="GO" id="GO:0042721">
    <property type="term" value="C:TIM22 mitochondrial import inner membrane insertion complex"/>
    <property type="evidence" value="ECO:0007669"/>
    <property type="project" value="InterPro"/>
</dbReference>